<dbReference type="RefSeq" id="WP_181579728.1">
    <property type="nucleotide sequence ID" value="NZ_CP059399.1"/>
</dbReference>
<dbReference type="InterPro" id="IPR036259">
    <property type="entry name" value="MFS_trans_sf"/>
</dbReference>
<keyword evidence="3" id="KW-1003">Cell membrane</keyword>
<feature type="transmembrane region" description="Helical" evidence="7">
    <location>
        <begin position="304"/>
        <end position="325"/>
    </location>
</feature>
<evidence type="ECO:0000256" key="4">
    <source>
        <dbReference type="ARBA" id="ARBA00022692"/>
    </source>
</evidence>
<comment type="subcellular location">
    <subcellularLocation>
        <location evidence="1">Cell membrane</location>
        <topology evidence="1">Multi-pass membrane protein</topology>
    </subcellularLocation>
</comment>
<name>A0A7D6V8Y1_9NOCA</name>
<feature type="domain" description="Major facilitator superfamily (MFS) profile" evidence="8">
    <location>
        <begin position="1"/>
        <end position="189"/>
    </location>
</feature>
<dbReference type="InterPro" id="IPR020846">
    <property type="entry name" value="MFS_dom"/>
</dbReference>
<evidence type="ECO:0000256" key="7">
    <source>
        <dbReference type="SAM" id="Phobius"/>
    </source>
</evidence>
<dbReference type="InterPro" id="IPR010290">
    <property type="entry name" value="TM_effector"/>
</dbReference>
<accession>A0A7D6V8Y1</accession>
<dbReference type="PANTHER" id="PTHR23513:SF6">
    <property type="entry name" value="MAJOR FACILITATOR SUPERFAMILY ASSOCIATED DOMAIN-CONTAINING PROTEIN"/>
    <property type="match status" value="1"/>
</dbReference>
<feature type="transmembrane region" description="Helical" evidence="7">
    <location>
        <begin position="219"/>
        <end position="243"/>
    </location>
</feature>
<feature type="transmembrane region" description="Helical" evidence="7">
    <location>
        <begin position="249"/>
        <end position="268"/>
    </location>
</feature>
<feature type="transmembrane region" description="Helical" evidence="7">
    <location>
        <begin position="12"/>
        <end position="35"/>
    </location>
</feature>
<evidence type="ECO:0000313" key="9">
    <source>
        <dbReference type="EMBL" id="QLY28522.1"/>
    </source>
</evidence>
<keyword evidence="10" id="KW-1185">Reference proteome</keyword>
<evidence type="ECO:0000313" key="10">
    <source>
        <dbReference type="Proteomes" id="UP000515512"/>
    </source>
</evidence>
<evidence type="ECO:0000256" key="2">
    <source>
        <dbReference type="ARBA" id="ARBA00022448"/>
    </source>
</evidence>
<feature type="transmembrane region" description="Helical" evidence="7">
    <location>
        <begin position="73"/>
        <end position="92"/>
    </location>
</feature>
<proteinExistence type="predicted"/>
<dbReference type="PANTHER" id="PTHR23513">
    <property type="entry name" value="INTEGRAL MEMBRANE EFFLUX PROTEIN-RELATED"/>
    <property type="match status" value="1"/>
</dbReference>
<evidence type="ECO:0000256" key="3">
    <source>
        <dbReference type="ARBA" id="ARBA00022475"/>
    </source>
</evidence>
<feature type="transmembrane region" description="Helical" evidence="7">
    <location>
        <begin position="369"/>
        <end position="388"/>
    </location>
</feature>
<dbReference type="EMBL" id="CP059399">
    <property type="protein sequence ID" value="QLY28522.1"/>
    <property type="molecule type" value="Genomic_DNA"/>
</dbReference>
<dbReference type="SUPFAM" id="SSF103473">
    <property type="entry name" value="MFS general substrate transporter"/>
    <property type="match status" value="1"/>
</dbReference>
<dbReference type="Pfam" id="PF05977">
    <property type="entry name" value="MFS_3"/>
    <property type="match status" value="1"/>
</dbReference>
<organism evidence="9 10">
    <name type="scientific">Nocardia huaxiensis</name>
    <dbReference type="NCBI Taxonomy" id="2755382"/>
    <lineage>
        <taxon>Bacteria</taxon>
        <taxon>Bacillati</taxon>
        <taxon>Actinomycetota</taxon>
        <taxon>Actinomycetes</taxon>
        <taxon>Mycobacteriales</taxon>
        <taxon>Nocardiaceae</taxon>
        <taxon>Nocardia</taxon>
    </lineage>
</organism>
<evidence type="ECO:0000259" key="8">
    <source>
        <dbReference type="PROSITE" id="PS50850"/>
    </source>
</evidence>
<keyword evidence="2" id="KW-0813">Transport</keyword>
<dbReference type="CDD" id="cd06173">
    <property type="entry name" value="MFS_MefA_like"/>
    <property type="match status" value="1"/>
</dbReference>
<protein>
    <submittedName>
        <fullName evidence="9">MFS transporter</fullName>
    </submittedName>
</protein>
<dbReference type="KEGG" id="nhu:H0264_24555"/>
<dbReference type="PROSITE" id="PS50850">
    <property type="entry name" value="MFS"/>
    <property type="match status" value="1"/>
</dbReference>
<reference evidence="9 10" key="1">
    <citation type="submission" date="2020-07" db="EMBL/GenBank/DDBJ databases">
        <authorList>
            <person name="Zhuang K."/>
            <person name="Ran Y."/>
        </authorList>
    </citation>
    <scope>NUCLEOTIDE SEQUENCE [LARGE SCALE GENOMIC DNA]</scope>
    <source>
        <strain evidence="9 10">WCH-YHL-001</strain>
    </source>
</reference>
<dbReference type="Proteomes" id="UP000515512">
    <property type="component" value="Chromosome"/>
</dbReference>
<evidence type="ECO:0000256" key="6">
    <source>
        <dbReference type="ARBA" id="ARBA00023136"/>
    </source>
</evidence>
<feature type="transmembrane region" description="Helical" evidence="7">
    <location>
        <begin position="280"/>
        <end position="298"/>
    </location>
</feature>
<dbReference type="AlphaFoldDB" id="A0A7D6V8Y1"/>
<feature type="transmembrane region" description="Helical" evidence="7">
    <location>
        <begin position="165"/>
        <end position="186"/>
    </location>
</feature>
<keyword evidence="4 7" id="KW-0812">Transmembrane</keyword>
<sequence>MKQLMAERRAGVYFGAQLLTLFGDSMLFLGAGIWVKTLTDSNSAAGLTFLFLALPAIAAPAAGLLIDRVPRRSLLIAVNLILAVAVLPLLSVDDRAHVWLIYAVMFGLGCGAIVLGAAQMAILPALFGTQLLAQANSVMSIVQNGVRILAPLLGAALFTVTGPRIVVLVDSASFVLAAIALMMITVHEAPAGYEPGGLRSALTAGVSYIRVTVPLRQQIFAMTVAVSVGGMLESVIYAVVAAIGQPPAFLGVLVSLQAAAAVLAALPAPRLIERLGEGRLLAVGLLAFATANASLIVPHEIVTLTAMVFAGAGIVWTTIASSTYIQRVTPNPLLGRVDTAVQVSRSVPQALFLGLGAALVAVIDYPVLLAAMAATTAIVGTWLLTRTAQVPPAVPHQRARHRPDSH</sequence>
<dbReference type="GO" id="GO:0022857">
    <property type="term" value="F:transmembrane transporter activity"/>
    <property type="evidence" value="ECO:0007669"/>
    <property type="project" value="InterPro"/>
</dbReference>
<evidence type="ECO:0000256" key="1">
    <source>
        <dbReference type="ARBA" id="ARBA00004651"/>
    </source>
</evidence>
<dbReference type="Gene3D" id="1.20.1250.20">
    <property type="entry name" value="MFS general substrate transporter like domains"/>
    <property type="match status" value="1"/>
</dbReference>
<feature type="transmembrane region" description="Helical" evidence="7">
    <location>
        <begin position="47"/>
        <end position="66"/>
    </location>
</feature>
<evidence type="ECO:0000256" key="5">
    <source>
        <dbReference type="ARBA" id="ARBA00022989"/>
    </source>
</evidence>
<keyword evidence="6 7" id="KW-0472">Membrane</keyword>
<feature type="transmembrane region" description="Helical" evidence="7">
    <location>
        <begin position="98"/>
        <end position="126"/>
    </location>
</feature>
<gene>
    <name evidence="9" type="ORF">H0264_24555</name>
</gene>
<keyword evidence="5 7" id="KW-1133">Transmembrane helix</keyword>
<dbReference type="GO" id="GO:0005886">
    <property type="term" value="C:plasma membrane"/>
    <property type="evidence" value="ECO:0007669"/>
    <property type="project" value="UniProtKB-SubCell"/>
</dbReference>